<feature type="compositionally biased region" description="Low complexity" evidence="1">
    <location>
        <begin position="169"/>
        <end position="178"/>
    </location>
</feature>
<dbReference type="EMBL" id="FN653017">
    <property type="protein sequence ID" value="CBY21108.1"/>
    <property type="molecule type" value="Genomic_DNA"/>
</dbReference>
<keyword evidence="2" id="KW-0812">Transmembrane</keyword>
<keyword evidence="4" id="KW-1185">Reference proteome</keyword>
<dbReference type="Proteomes" id="UP000001307">
    <property type="component" value="Unassembled WGS sequence"/>
</dbReference>
<feature type="transmembrane region" description="Helical" evidence="2">
    <location>
        <begin position="29"/>
        <end position="54"/>
    </location>
</feature>
<name>E4WVF5_OIKDI</name>
<protein>
    <submittedName>
        <fullName evidence="3">Uncharacterized protein</fullName>
    </submittedName>
</protein>
<accession>E4WVF5</accession>
<reference evidence="3" key="1">
    <citation type="journal article" date="2010" name="Science">
        <title>Plasticity of animal genome architecture unmasked by rapid evolution of a pelagic tunicate.</title>
        <authorList>
            <person name="Denoeud F."/>
            <person name="Henriet S."/>
            <person name="Mungpakdee S."/>
            <person name="Aury J.M."/>
            <person name="Da Silva C."/>
            <person name="Brinkmann H."/>
            <person name="Mikhaleva J."/>
            <person name="Olsen L.C."/>
            <person name="Jubin C."/>
            <person name="Canestro C."/>
            <person name="Bouquet J.M."/>
            <person name="Danks G."/>
            <person name="Poulain J."/>
            <person name="Campsteijn C."/>
            <person name="Adamski M."/>
            <person name="Cross I."/>
            <person name="Yadetie F."/>
            <person name="Muffato M."/>
            <person name="Louis A."/>
            <person name="Butcher S."/>
            <person name="Tsagkogeorga G."/>
            <person name="Konrad A."/>
            <person name="Singh S."/>
            <person name="Jensen M.F."/>
            <person name="Cong E.H."/>
            <person name="Eikeseth-Otteraa H."/>
            <person name="Noel B."/>
            <person name="Anthouard V."/>
            <person name="Porcel B.M."/>
            <person name="Kachouri-Lafond R."/>
            <person name="Nishino A."/>
            <person name="Ugolini M."/>
            <person name="Chourrout P."/>
            <person name="Nishida H."/>
            <person name="Aasland R."/>
            <person name="Huzurbazar S."/>
            <person name="Westhof E."/>
            <person name="Delsuc F."/>
            <person name="Lehrach H."/>
            <person name="Reinhardt R."/>
            <person name="Weissenbach J."/>
            <person name="Roy S.W."/>
            <person name="Artiguenave F."/>
            <person name="Postlethwait J.H."/>
            <person name="Manak J.R."/>
            <person name="Thompson E.M."/>
            <person name="Jaillon O."/>
            <person name="Du Pasquier L."/>
            <person name="Boudinot P."/>
            <person name="Liberles D.A."/>
            <person name="Volff J.N."/>
            <person name="Philippe H."/>
            <person name="Lenhard B."/>
            <person name="Roest Crollius H."/>
            <person name="Wincker P."/>
            <person name="Chourrout D."/>
        </authorList>
    </citation>
    <scope>NUCLEOTIDE SEQUENCE [LARGE SCALE GENOMIC DNA]</scope>
</reference>
<evidence type="ECO:0000313" key="3">
    <source>
        <dbReference type="EMBL" id="CBY21108.1"/>
    </source>
</evidence>
<organism evidence="3">
    <name type="scientific">Oikopleura dioica</name>
    <name type="common">Tunicate</name>
    <dbReference type="NCBI Taxonomy" id="34765"/>
    <lineage>
        <taxon>Eukaryota</taxon>
        <taxon>Metazoa</taxon>
        <taxon>Chordata</taxon>
        <taxon>Tunicata</taxon>
        <taxon>Appendicularia</taxon>
        <taxon>Copelata</taxon>
        <taxon>Oikopleuridae</taxon>
        <taxon>Oikopleura</taxon>
    </lineage>
</organism>
<feature type="region of interest" description="Disordered" evidence="1">
    <location>
        <begin position="146"/>
        <end position="195"/>
    </location>
</feature>
<evidence type="ECO:0000256" key="1">
    <source>
        <dbReference type="SAM" id="MobiDB-lite"/>
    </source>
</evidence>
<dbReference type="InParanoid" id="E4WVF5"/>
<evidence type="ECO:0000256" key="2">
    <source>
        <dbReference type="SAM" id="Phobius"/>
    </source>
</evidence>
<proteinExistence type="predicted"/>
<sequence>MTEMFEVGAAAVETAKKGSKDFFEEIQDWFGGFSTFFLKCVIIIFFLLVSYFAVKYCIKNLVQRMNSGLCCDDFNKPANHPNYIPPQNHQLFHHPFYREPHPRGRERYDRHYRFSHPVDSYPLEEPLQTQSRFQNGYESDQLDLASDITPKAPKRQRRANLYASRDDSLLTSSGSSDSQRGKKRGNKRLGYDKSV</sequence>
<gene>
    <name evidence="3" type="ORF">GSOID_T00008861001</name>
</gene>
<dbReference type="AlphaFoldDB" id="E4WVF5"/>
<keyword evidence="2" id="KW-1133">Transmembrane helix</keyword>
<evidence type="ECO:0000313" key="4">
    <source>
        <dbReference type="Proteomes" id="UP000001307"/>
    </source>
</evidence>
<keyword evidence="2" id="KW-0472">Membrane</keyword>